<dbReference type="SUPFAM" id="SSF52540">
    <property type="entry name" value="P-loop containing nucleoside triphosphate hydrolases"/>
    <property type="match status" value="1"/>
</dbReference>
<dbReference type="RefSeq" id="WP_018384764.1">
    <property type="nucleotide sequence ID" value="NZ_LLZU01000002.1"/>
</dbReference>
<dbReference type="Gene3D" id="3.40.50.300">
    <property type="entry name" value="P-loop containing nucleotide triphosphate hydrolases"/>
    <property type="match status" value="1"/>
</dbReference>
<dbReference type="InterPro" id="IPR036891">
    <property type="entry name" value="Signal_recog_part_SRP54_M_sf"/>
</dbReference>
<dbReference type="Pfam" id="PF02881">
    <property type="entry name" value="SRP54_N"/>
    <property type="match status" value="1"/>
</dbReference>
<evidence type="ECO:0000256" key="10">
    <source>
        <dbReference type="SAM" id="MobiDB-lite"/>
    </source>
</evidence>
<evidence type="ECO:0000256" key="3">
    <source>
        <dbReference type="ARBA" id="ARBA00022801"/>
    </source>
</evidence>
<feature type="compositionally biased region" description="Basic and acidic residues" evidence="10">
    <location>
        <begin position="475"/>
        <end position="484"/>
    </location>
</feature>
<dbReference type="Pfam" id="PF00448">
    <property type="entry name" value="SRP54"/>
    <property type="match status" value="1"/>
</dbReference>
<keyword evidence="9" id="KW-0963">Cytoplasm</keyword>
<dbReference type="Gene3D" id="1.10.260.30">
    <property type="entry name" value="Signal recognition particle, SRP54 subunit, M-domain"/>
    <property type="match status" value="1"/>
</dbReference>
<dbReference type="InterPro" id="IPR042101">
    <property type="entry name" value="SRP54_N_sf"/>
</dbReference>
<evidence type="ECO:0000256" key="6">
    <source>
        <dbReference type="ARBA" id="ARBA00023135"/>
    </source>
</evidence>
<keyword evidence="5 9" id="KW-0342">GTP-binding</keyword>
<dbReference type="OrthoDB" id="9804720at2"/>
<keyword evidence="4 9" id="KW-0694">RNA-binding</keyword>
<dbReference type="EMBL" id="LLZU01000002">
    <property type="protein sequence ID" value="KRV50996.1"/>
    <property type="molecule type" value="Genomic_DNA"/>
</dbReference>
<keyword evidence="6 9" id="KW-0733">Signal recognition particle</keyword>
<keyword evidence="3 9" id="KW-0378">Hydrolase</keyword>
<dbReference type="AlphaFoldDB" id="A0A0T6LY13"/>
<evidence type="ECO:0000256" key="4">
    <source>
        <dbReference type="ARBA" id="ARBA00022884"/>
    </source>
</evidence>
<dbReference type="InterPro" id="IPR013822">
    <property type="entry name" value="Signal_recog_particl_SRP54_hlx"/>
</dbReference>
<evidence type="ECO:0000313" key="15">
    <source>
        <dbReference type="Proteomes" id="UP000050867"/>
    </source>
</evidence>
<dbReference type="InterPro" id="IPR000897">
    <property type="entry name" value="SRP54_GTPase_dom"/>
</dbReference>
<comment type="domain">
    <text evidence="9">Composed of three domains: the N-terminal N domain, which is responsible for interactions with the ribosome, the central G domain, which binds GTP, and the C-terminal M domain, which binds the RNA and the signal sequence of the RNC.</text>
</comment>
<evidence type="ECO:0000256" key="5">
    <source>
        <dbReference type="ARBA" id="ARBA00023134"/>
    </source>
</evidence>
<evidence type="ECO:0000256" key="1">
    <source>
        <dbReference type="ARBA" id="ARBA00005450"/>
    </source>
</evidence>
<dbReference type="InterPro" id="IPR027417">
    <property type="entry name" value="P-loop_NTPase"/>
</dbReference>
<evidence type="ECO:0000313" key="14">
    <source>
        <dbReference type="EMBL" id="KRV50996.1"/>
    </source>
</evidence>
<dbReference type="SMART" id="SM00963">
    <property type="entry name" value="SRP54_N"/>
    <property type="match status" value="1"/>
</dbReference>
<dbReference type="eggNOG" id="COG0541">
    <property type="taxonomic scope" value="Bacteria"/>
</dbReference>
<dbReference type="GO" id="GO:0008312">
    <property type="term" value="F:7S RNA binding"/>
    <property type="evidence" value="ECO:0007669"/>
    <property type="project" value="InterPro"/>
</dbReference>
<keyword evidence="15" id="KW-1185">Reference proteome</keyword>
<feature type="binding site" evidence="9">
    <location>
        <begin position="192"/>
        <end position="196"/>
    </location>
    <ligand>
        <name>GTP</name>
        <dbReference type="ChEBI" id="CHEBI:37565"/>
    </ligand>
</feature>
<dbReference type="GO" id="GO:0005525">
    <property type="term" value="F:GTP binding"/>
    <property type="evidence" value="ECO:0007669"/>
    <property type="project" value="UniProtKB-UniRule"/>
</dbReference>
<dbReference type="GO" id="GO:0003924">
    <property type="term" value="F:GTPase activity"/>
    <property type="evidence" value="ECO:0007669"/>
    <property type="project" value="UniProtKB-UniRule"/>
</dbReference>
<comment type="caution">
    <text evidence="14">The sequence shown here is derived from an EMBL/GenBank/DDBJ whole genome shotgun (WGS) entry which is preliminary data.</text>
</comment>
<reference evidence="14 15" key="1">
    <citation type="submission" date="2015-10" db="EMBL/GenBank/DDBJ databases">
        <title>Draft genome sequence of pyrrolomycin-producing Streptomyces vitaminophilus.</title>
        <authorList>
            <person name="Graham D.E."/>
            <person name="Mahan K.M."/>
            <person name="Klingeman D.M."/>
            <person name="Hettich R.L."/>
            <person name="Parry R.J."/>
        </authorList>
    </citation>
    <scope>NUCLEOTIDE SEQUENCE [LARGE SCALE GENOMIC DNA]</scope>
    <source>
        <strain evidence="14 15">ATCC 31673</strain>
    </source>
</reference>
<dbReference type="Gene3D" id="1.20.120.140">
    <property type="entry name" value="Signal recognition particle SRP54, nucleotide-binding domain"/>
    <property type="match status" value="1"/>
</dbReference>
<dbReference type="InterPro" id="IPR003593">
    <property type="entry name" value="AAA+_ATPase"/>
</dbReference>
<evidence type="ECO:0000256" key="2">
    <source>
        <dbReference type="ARBA" id="ARBA00022741"/>
    </source>
</evidence>
<feature type="domain" description="Signal recognition particle SRP54 helical bundle" evidence="13">
    <location>
        <begin position="1"/>
        <end position="86"/>
    </location>
</feature>
<feature type="domain" description="AAA+ ATPase" evidence="11">
    <location>
        <begin position="99"/>
        <end position="303"/>
    </location>
</feature>
<evidence type="ECO:0000259" key="13">
    <source>
        <dbReference type="SMART" id="SM00963"/>
    </source>
</evidence>
<keyword evidence="7 9" id="KW-0687">Ribonucleoprotein</keyword>
<dbReference type="SMART" id="SM00962">
    <property type="entry name" value="SRP54"/>
    <property type="match status" value="1"/>
</dbReference>
<dbReference type="InterPro" id="IPR004125">
    <property type="entry name" value="Signal_recog_particle_SRP54_M"/>
</dbReference>
<sequence>MFDTLSDRLAATFKNLRSRGRLSEADIDATAREIRIALLEADVALPVVRAFIKQVKTRALGAEVSQALNPAQQVIKIVNEELVGILGGETRRLRYAKQPPTVIMLAGLQGAGKTTLAGKLGRWLRNQGHAPLLVACDLQRPNAVNQLSVVAERAGVAVYAPQPGNGVGDPVQVAKDSIEYARTKQFDVVVVDTAGRLGIDAELMQQAADIRDAVSPDEILFVVDAMIGQDAVTTAQAFLDGVGFDGVVLTKLDGDARGGAALSVAQVTGRQVMFASNGEKLDDFDAFHPDRMASRILGMGDVLSLIEKAEATFSQAEAQKMADKLARGPKEFTLDDFLSQMEQVRKMGSISKLLGMLPGMGHIKEQINSLDDRDVDRVAAIIKSMTPAEREDPKIINGSRRARIARGSGVEVSAVNNLVERFFEARKMMSRMAQGGGVPGMPGIPGLPGAAGGGARKKTKATAKKGKKRSGNPAKRAEQERAAAERATAGGGAFGLPGQDQVPQDFELPEEFRKFMS</sequence>
<feature type="binding site" evidence="9">
    <location>
        <begin position="250"/>
        <end position="253"/>
    </location>
    <ligand>
        <name>GTP</name>
        <dbReference type="ChEBI" id="CHEBI:37565"/>
    </ligand>
</feature>
<name>A0A0T6LY13_WENVI</name>
<feature type="compositionally biased region" description="Basic residues" evidence="10">
    <location>
        <begin position="455"/>
        <end position="470"/>
    </location>
</feature>
<dbReference type="Proteomes" id="UP000050867">
    <property type="component" value="Unassembled WGS sequence"/>
</dbReference>
<dbReference type="SUPFAM" id="SSF47446">
    <property type="entry name" value="Signal peptide-binding domain"/>
    <property type="match status" value="1"/>
</dbReference>
<comment type="similarity">
    <text evidence="1 9">Belongs to the GTP-binding SRP family. SRP54 subfamily.</text>
</comment>
<dbReference type="InterPro" id="IPR022941">
    <property type="entry name" value="SRP54"/>
</dbReference>
<dbReference type="InterPro" id="IPR004780">
    <property type="entry name" value="SRP"/>
</dbReference>
<evidence type="ECO:0000256" key="8">
    <source>
        <dbReference type="ARBA" id="ARBA00048027"/>
    </source>
</evidence>
<dbReference type="HAMAP" id="MF_00306">
    <property type="entry name" value="SRP54"/>
    <property type="match status" value="1"/>
</dbReference>
<dbReference type="EC" id="3.6.5.4" evidence="9"/>
<dbReference type="CDD" id="cd18539">
    <property type="entry name" value="SRP_G"/>
    <property type="match status" value="1"/>
</dbReference>
<dbReference type="NCBIfam" id="TIGR00959">
    <property type="entry name" value="ffh"/>
    <property type="match status" value="1"/>
</dbReference>
<comment type="subcellular location">
    <subcellularLocation>
        <location evidence="9">Cytoplasm</location>
    </subcellularLocation>
    <text evidence="9">The SRP-RNC complex is targeted to the cytoplasmic membrane.</text>
</comment>
<gene>
    <name evidence="9" type="primary">ffh</name>
    <name evidence="14" type="ORF">AQ490_01935</name>
</gene>
<feature type="domain" description="SRP54-type proteins GTP-binding" evidence="12">
    <location>
        <begin position="100"/>
        <end position="298"/>
    </location>
</feature>
<keyword evidence="2 9" id="KW-0547">Nucleotide-binding</keyword>
<comment type="subunit">
    <text evidence="9">Part of the signal recognition particle protein translocation system, which is composed of SRP and FtsY.</text>
</comment>
<comment type="function">
    <text evidence="9">Involved in targeting and insertion of nascent membrane proteins into the cytoplasmic membrane. Binds to the hydrophobic signal sequence of the ribosome-nascent chain (RNC) as it emerges from the ribosomes. The SRP-RNC complex is then targeted to the cytoplasmic membrane where it interacts with the SRP receptor FtsY.</text>
</comment>
<proteinExistence type="inferred from homology"/>
<protein>
    <recommendedName>
        <fullName evidence="9">Signal recognition particle protein</fullName>
        <ecNumber evidence="9">3.6.5.4</ecNumber>
    </recommendedName>
    <alternativeName>
        <fullName evidence="9">Fifty-four homolog</fullName>
    </alternativeName>
</protein>
<dbReference type="GO" id="GO:0006614">
    <property type="term" value="P:SRP-dependent cotranslational protein targeting to membrane"/>
    <property type="evidence" value="ECO:0007669"/>
    <property type="project" value="InterPro"/>
</dbReference>
<evidence type="ECO:0000256" key="7">
    <source>
        <dbReference type="ARBA" id="ARBA00023274"/>
    </source>
</evidence>
<evidence type="ECO:0000259" key="12">
    <source>
        <dbReference type="SMART" id="SM00962"/>
    </source>
</evidence>
<dbReference type="PANTHER" id="PTHR11564">
    <property type="entry name" value="SIGNAL RECOGNITION PARTICLE 54K PROTEIN SRP54"/>
    <property type="match status" value="1"/>
</dbReference>
<evidence type="ECO:0000256" key="9">
    <source>
        <dbReference type="HAMAP-Rule" id="MF_00306"/>
    </source>
</evidence>
<dbReference type="PANTHER" id="PTHR11564:SF5">
    <property type="entry name" value="SIGNAL RECOGNITION PARTICLE SUBUNIT SRP54"/>
    <property type="match status" value="1"/>
</dbReference>
<dbReference type="SMART" id="SM00382">
    <property type="entry name" value="AAA"/>
    <property type="match status" value="1"/>
</dbReference>
<feature type="region of interest" description="Disordered" evidence="10">
    <location>
        <begin position="448"/>
        <end position="517"/>
    </location>
</feature>
<dbReference type="GO" id="GO:0048500">
    <property type="term" value="C:signal recognition particle"/>
    <property type="evidence" value="ECO:0007669"/>
    <property type="project" value="UniProtKB-UniRule"/>
</dbReference>
<accession>A0A0T6LY13</accession>
<dbReference type="STRING" id="76728.AQ490_01935"/>
<comment type="catalytic activity">
    <reaction evidence="8 9">
        <text>GTP + H2O = GDP + phosphate + H(+)</text>
        <dbReference type="Rhea" id="RHEA:19669"/>
        <dbReference type="ChEBI" id="CHEBI:15377"/>
        <dbReference type="ChEBI" id="CHEBI:15378"/>
        <dbReference type="ChEBI" id="CHEBI:37565"/>
        <dbReference type="ChEBI" id="CHEBI:43474"/>
        <dbReference type="ChEBI" id="CHEBI:58189"/>
        <dbReference type="EC" id="3.6.5.4"/>
    </reaction>
</comment>
<dbReference type="Pfam" id="PF02978">
    <property type="entry name" value="SRP_SPB"/>
    <property type="match status" value="1"/>
</dbReference>
<evidence type="ECO:0000259" key="11">
    <source>
        <dbReference type="SMART" id="SM00382"/>
    </source>
</evidence>
<organism evidence="14 15">
    <name type="scientific">Wenjunlia vitaminophila</name>
    <name type="common">Streptomyces vitaminophilus</name>
    <dbReference type="NCBI Taxonomy" id="76728"/>
    <lineage>
        <taxon>Bacteria</taxon>
        <taxon>Bacillati</taxon>
        <taxon>Actinomycetota</taxon>
        <taxon>Actinomycetes</taxon>
        <taxon>Kitasatosporales</taxon>
        <taxon>Streptomycetaceae</taxon>
        <taxon>Wenjunlia</taxon>
    </lineage>
</organism>
<feature type="binding site" evidence="9">
    <location>
        <begin position="107"/>
        <end position="114"/>
    </location>
    <ligand>
        <name>GTP</name>
        <dbReference type="ChEBI" id="CHEBI:37565"/>
    </ligand>
</feature>